<evidence type="ECO:0000313" key="2">
    <source>
        <dbReference type="Proteomes" id="UP000244336"/>
    </source>
</evidence>
<protein>
    <submittedName>
        <fullName evidence="1">Uncharacterized protein</fullName>
    </submittedName>
</protein>
<dbReference type="Proteomes" id="UP000244336">
    <property type="component" value="Chromosome 3"/>
</dbReference>
<organism evidence="1 2">
    <name type="scientific">Panicum hallii var. hallii</name>
    <dbReference type="NCBI Taxonomy" id="1504633"/>
    <lineage>
        <taxon>Eukaryota</taxon>
        <taxon>Viridiplantae</taxon>
        <taxon>Streptophyta</taxon>
        <taxon>Embryophyta</taxon>
        <taxon>Tracheophyta</taxon>
        <taxon>Spermatophyta</taxon>
        <taxon>Magnoliopsida</taxon>
        <taxon>Liliopsida</taxon>
        <taxon>Poales</taxon>
        <taxon>Poaceae</taxon>
        <taxon>PACMAD clade</taxon>
        <taxon>Panicoideae</taxon>
        <taxon>Panicodae</taxon>
        <taxon>Paniceae</taxon>
        <taxon>Panicinae</taxon>
        <taxon>Panicum</taxon>
        <taxon>Panicum sect. Panicum</taxon>
    </lineage>
</organism>
<dbReference type="PROSITE" id="PS51257">
    <property type="entry name" value="PROKAR_LIPOPROTEIN"/>
    <property type="match status" value="1"/>
</dbReference>
<dbReference type="Gramene" id="PUZ67599">
    <property type="protein sequence ID" value="PUZ67599"/>
    <property type="gene ID" value="GQ55_3G448900"/>
</dbReference>
<dbReference type="AlphaFoldDB" id="A0A2T7EIG2"/>
<keyword evidence="2" id="KW-1185">Reference proteome</keyword>
<sequence>MQVVARLDGASWSTAAAGCNAMVQTCGGQYPTGNMAMVQSQDGLCHPWLKERSSKDLVWRLLGRDVYLLMQ</sequence>
<evidence type="ECO:0000313" key="1">
    <source>
        <dbReference type="EMBL" id="PUZ67599.1"/>
    </source>
</evidence>
<name>A0A2T7EIG2_9POAL</name>
<dbReference type="EMBL" id="CM009751">
    <property type="protein sequence ID" value="PUZ67599.1"/>
    <property type="molecule type" value="Genomic_DNA"/>
</dbReference>
<proteinExistence type="predicted"/>
<reference evidence="1 2" key="1">
    <citation type="submission" date="2018-04" db="EMBL/GenBank/DDBJ databases">
        <title>WGS assembly of Panicum hallii var. hallii HAL2.</title>
        <authorList>
            <person name="Lovell J."/>
            <person name="Jenkins J."/>
            <person name="Lowry D."/>
            <person name="Mamidi S."/>
            <person name="Sreedasyam A."/>
            <person name="Weng X."/>
            <person name="Barry K."/>
            <person name="Bonette J."/>
            <person name="Campitelli B."/>
            <person name="Daum C."/>
            <person name="Gordon S."/>
            <person name="Gould B."/>
            <person name="Lipzen A."/>
            <person name="MacQueen A."/>
            <person name="Palacio-Mejia J."/>
            <person name="Plott C."/>
            <person name="Shakirov E."/>
            <person name="Shu S."/>
            <person name="Yoshinaga Y."/>
            <person name="Zane M."/>
            <person name="Rokhsar D."/>
            <person name="Grimwood J."/>
            <person name="Schmutz J."/>
            <person name="Juenger T."/>
        </authorList>
    </citation>
    <scope>NUCLEOTIDE SEQUENCE [LARGE SCALE GENOMIC DNA]</scope>
    <source>
        <strain evidence="2">cv. HAL2</strain>
    </source>
</reference>
<accession>A0A2T7EIG2</accession>
<gene>
    <name evidence="1" type="ORF">GQ55_3G448900</name>
</gene>